<comment type="caution">
    <text evidence="3">The sequence shown here is derived from an EMBL/GenBank/DDBJ whole genome shotgun (WGS) entry which is preliminary data.</text>
</comment>
<name>A0A8T1V4T9_9STRA</name>
<keyword evidence="4" id="KW-1185">Reference proteome</keyword>
<dbReference type="Pfam" id="PF07213">
    <property type="entry name" value="DAP10"/>
    <property type="match status" value="1"/>
</dbReference>
<feature type="chain" id="PRO_5035725215" description="TKL protein kinase" evidence="2">
    <location>
        <begin position="22"/>
        <end position="282"/>
    </location>
</feature>
<keyword evidence="1" id="KW-1133">Transmembrane helix</keyword>
<feature type="transmembrane region" description="Helical" evidence="1">
    <location>
        <begin position="218"/>
        <end position="240"/>
    </location>
</feature>
<evidence type="ECO:0000313" key="4">
    <source>
        <dbReference type="Proteomes" id="UP000693981"/>
    </source>
</evidence>
<evidence type="ECO:0000313" key="3">
    <source>
        <dbReference type="EMBL" id="KAG7375373.1"/>
    </source>
</evidence>
<dbReference type="InterPro" id="IPR009861">
    <property type="entry name" value="HCST"/>
</dbReference>
<protein>
    <recommendedName>
        <fullName evidence="5">TKL protein kinase</fullName>
    </recommendedName>
</protein>
<evidence type="ECO:0008006" key="5">
    <source>
        <dbReference type="Google" id="ProtNLM"/>
    </source>
</evidence>
<gene>
    <name evidence="3" type="ORF">PHYBOEH_002679</name>
</gene>
<dbReference type="Proteomes" id="UP000693981">
    <property type="component" value="Unassembled WGS sequence"/>
</dbReference>
<evidence type="ECO:0000256" key="1">
    <source>
        <dbReference type="SAM" id="Phobius"/>
    </source>
</evidence>
<dbReference type="GO" id="GO:0016020">
    <property type="term" value="C:membrane"/>
    <property type="evidence" value="ECO:0007669"/>
    <property type="project" value="InterPro"/>
</dbReference>
<dbReference type="EMBL" id="JAGDFL010001695">
    <property type="protein sequence ID" value="KAG7375373.1"/>
    <property type="molecule type" value="Genomic_DNA"/>
</dbReference>
<accession>A0A8T1V4T9</accession>
<reference evidence="3" key="1">
    <citation type="submission" date="2021-02" db="EMBL/GenBank/DDBJ databases">
        <authorList>
            <person name="Palmer J.M."/>
        </authorList>
    </citation>
    <scope>NUCLEOTIDE SEQUENCE</scope>
    <source>
        <strain evidence="3">SCRP23</strain>
    </source>
</reference>
<keyword evidence="1" id="KW-0472">Membrane</keyword>
<dbReference type="GO" id="GO:0043548">
    <property type="term" value="F:phosphatidylinositol 3-kinase binding"/>
    <property type="evidence" value="ECO:0007669"/>
    <property type="project" value="InterPro"/>
</dbReference>
<evidence type="ECO:0000256" key="2">
    <source>
        <dbReference type="SAM" id="SignalP"/>
    </source>
</evidence>
<keyword evidence="2" id="KW-0732">Signal</keyword>
<dbReference type="GO" id="GO:0051897">
    <property type="term" value="P:positive regulation of phosphatidylinositol 3-kinase/protein kinase B signal transduction"/>
    <property type="evidence" value="ECO:0007669"/>
    <property type="project" value="InterPro"/>
</dbReference>
<dbReference type="OrthoDB" id="127347at2759"/>
<dbReference type="GO" id="GO:0005102">
    <property type="term" value="F:signaling receptor binding"/>
    <property type="evidence" value="ECO:0007669"/>
    <property type="project" value="InterPro"/>
</dbReference>
<dbReference type="GO" id="GO:0050776">
    <property type="term" value="P:regulation of immune response"/>
    <property type="evidence" value="ECO:0007669"/>
    <property type="project" value="InterPro"/>
</dbReference>
<dbReference type="AlphaFoldDB" id="A0A8T1V4T9"/>
<organism evidence="3 4">
    <name type="scientific">Phytophthora boehmeriae</name>
    <dbReference type="NCBI Taxonomy" id="109152"/>
    <lineage>
        <taxon>Eukaryota</taxon>
        <taxon>Sar</taxon>
        <taxon>Stramenopiles</taxon>
        <taxon>Oomycota</taxon>
        <taxon>Peronosporomycetes</taxon>
        <taxon>Peronosporales</taxon>
        <taxon>Peronosporaceae</taxon>
        <taxon>Phytophthora</taxon>
    </lineage>
</organism>
<sequence>MRGQVVLPAALLLTAVAKVSSITYEVASYYNGVDCSGDPSSVYVYEPSDGNCTTNSCYANDLTGVVSTECTTDYVGYIQNALSGSEYIIQTLSKSQSCGSLFYALGFRADQVCNAGYYTAIGANSSGDTVYAKIYYQAALDDSGGASINYFTTSDCSSGGYDIASVSAAESMINSDTCSAADYNSFVYATGLYWQWFSSSSGDDSGSGSGGGGLSSGAIIGIAAGGVVALLMIVGVILLCRRRKAKQNKTLTTTTNQTATLEAALSGKQACCHQDAAAIHAW</sequence>
<feature type="signal peptide" evidence="2">
    <location>
        <begin position="1"/>
        <end position="21"/>
    </location>
</feature>
<proteinExistence type="predicted"/>
<keyword evidence="1" id="KW-0812">Transmembrane</keyword>